<feature type="transmembrane region" description="Helical" evidence="5">
    <location>
        <begin position="236"/>
        <end position="257"/>
    </location>
</feature>
<dbReference type="Pfam" id="PF07690">
    <property type="entry name" value="MFS_1"/>
    <property type="match status" value="1"/>
</dbReference>
<evidence type="ECO:0000256" key="3">
    <source>
        <dbReference type="ARBA" id="ARBA00022475"/>
    </source>
</evidence>
<evidence type="ECO:0000313" key="7">
    <source>
        <dbReference type="Proteomes" id="UP001620520"/>
    </source>
</evidence>
<dbReference type="InterPro" id="IPR011701">
    <property type="entry name" value="MFS"/>
</dbReference>
<feature type="transmembrane region" description="Helical" evidence="5">
    <location>
        <begin position="93"/>
        <end position="114"/>
    </location>
</feature>
<feature type="transmembrane region" description="Helical" evidence="5">
    <location>
        <begin position="357"/>
        <end position="375"/>
    </location>
</feature>
<comment type="subcellular location">
    <subcellularLocation>
        <location evidence="1">Cell membrane</location>
        <topology evidence="1">Multi-pass membrane protein</topology>
    </subcellularLocation>
</comment>
<sequence>MRQLLPSSMALLWGLQFAFLTPALALMLVDLFGATPADVGWVLALYNGGGFLASLIIPALADRKRDYLRPMLFCGVLALALPGVLALTSSLPLAVVALLVLGGPAGVGMSLFFAHLKQSGAGSQDVVTMRAIVSFAWVAGPPLATVIIGSFGSQAILLALAAVALLNLVTTGIAFRRNITLPGSGAGPASGTDDGPLASKLAVIGVVIAFTILQATDSSAVTIMALFVDQKMDGQLIWAGIALGVAAALEIPALLAIGRLSRSIPEKKLIASGCIAGVLYYAGMTFAADPIALLSLQILHAWFFGVIAGVGLTLFQKVIPRPGLAAGLFTNTRRIGAIASGPIIAFGSMTALGYQGVFGICAVLTLAAMVVIELTSRSSKASAAKEQIPAASQS</sequence>
<feature type="transmembrane region" description="Helical" evidence="5">
    <location>
        <begin position="294"/>
        <end position="315"/>
    </location>
</feature>
<keyword evidence="7" id="KW-1185">Reference proteome</keyword>
<dbReference type="InterPro" id="IPR036259">
    <property type="entry name" value="MFS_trans_sf"/>
</dbReference>
<dbReference type="EMBL" id="JBIYEW010000003">
    <property type="protein sequence ID" value="MFK4640400.1"/>
    <property type="molecule type" value="Genomic_DNA"/>
</dbReference>
<name>A0ABW8NA10_9MICC</name>
<dbReference type="PANTHER" id="PTHR23535:SF2">
    <property type="entry name" value="SUGAR EFFLUX TRANSPORTER A-RELATED"/>
    <property type="match status" value="1"/>
</dbReference>
<keyword evidence="5" id="KW-0812">Transmembrane</keyword>
<evidence type="ECO:0000256" key="2">
    <source>
        <dbReference type="ARBA" id="ARBA00022448"/>
    </source>
</evidence>
<organism evidence="6 7">
    <name type="scientific">Paenarthrobacter histidinolovorans</name>
    <dbReference type="NCBI Taxonomy" id="43664"/>
    <lineage>
        <taxon>Bacteria</taxon>
        <taxon>Bacillati</taxon>
        <taxon>Actinomycetota</taxon>
        <taxon>Actinomycetes</taxon>
        <taxon>Micrococcales</taxon>
        <taxon>Micrococcaceae</taxon>
        <taxon>Paenarthrobacter</taxon>
    </lineage>
</organism>
<feature type="transmembrane region" description="Helical" evidence="5">
    <location>
        <begin position="269"/>
        <end position="288"/>
    </location>
</feature>
<evidence type="ECO:0000256" key="1">
    <source>
        <dbReference type="ARBA" id="ARBA00004651"/>
    </source>
</evidence>
<accession>A0ABW8NA10</accession>
<keyword evidence="4" id="KW-0762">Sugar transport</keyword>
<feature type="transmembrane region" description="Helical" evidence="5">
    <location>
        <begin position="155"/>
        <end position="176"/>
    </location>
</feature>
<protein>
    <submittedName>
        <fullName evidence="6">SET family sugar efflux transporter-like MFS transporter</fullName>
    </submittedName>
</protein>
<evidence type="ECO:0000256" key="4">
    <source>
        <dbReference type="ARBA" id="ARBA00022597"/>
    </source>
</evidence>
<dbReference type="PANTHER" id="PTHR23535">
    <property type="entry name" value="SUGAR EFFLUX TRANSPORTER A-RELATED"/>
    <property type="match status" value="1"/>
</dbReference>
<dbReference type="Gene3D" id="1.20.1250.20">
    <property type="entry name" value="MFS general substrate transporter like domains"/>
    <property type="match status" value="2"/>
</dbReference>
<proteinExistence type="predicted"/>
<keyword evidence="3" id="KW-1003">Cell membrane</keyword>
<feature type="transmembrane region" description="Helical" evidence="5">
    <location>
        <begin position="41"/>
        <end position="60"/>
    </location>
</feature>
<dbReference type="RefSeq" id="WP_404595071.1">
    <property type="nucleotide sequence ID" value="NZ_JBIYEW010000003.1"/>
</dbReference>
<comment type="caution">
    <text evidence="6">The sequence shown here is derived from an EMBL/GenBank/DDBJ whole genome shotgun (WGS) entry which is preliminary data.</text>
</comment>
<dbReference type="Proteomes" id="UP001620520">
    <property type="component" value="Unassembled WGS sequence"/>
</dbReference>
<reference evidence="6 7" key="1">
    <citation type="submission" date="2024-10" db="EMBL/GenBank/DDBJ databases">
        <title>Novel secondary metabolite-producing bacteria for plant disease control.</title>
        <authorList>
            <person name="Chevrette M."/>
        </authorList>
    </citation>
    <scope>NUCLEOTIDE SEQUENCE [LARGE SCALE GENOMIC DNA]</scope>
    <source>
        <strain evidence="6 7">J30 TE3557</strain>
    </source>
</reference>
<feature type="transmembrane region" description="Helical" evidence="5">
    <location>
        <begin position="126"/>
        <end position="149"/>
    </location>
</feature>
<dbReference type="SUPFAM" id="SSF103473">
    <property type="entry name" value="MFS general substrate transporter"/>
    <property type="match status" value="1"/>
</dbReference>
<feature type="transmembrane region" description="Helical" evidence="5">
    <location>
        <begin position="335"/>
        <end position="351"/>
    </location>
</feature>
<evidence type="ECO:0000313" key="6">
    <source>
        <dbReference type="EMBL" id="MFK4640400.1"/>
    </source>
</evidence>
<feature type="transmembrane region" description="Helical" evidence="5">
    <location>
        <begin position="67"/>
        <end position="87"/>
    </location>
</feature>
<gene>
    <name evidence="6" type="ORF">ABIA52_003289</name>
</gene>
<evidence type="ECO:0000256" key="5">
    <source>
        <dbReference type="SAM" id="Phobius"/>
    </source>
</evidence>
<keyword evidence="5" id="KW-0472">Membrane</keyword>
<keyword evidence="2" id="KW-0813">Transport</keyword>
<feature type="transmembrane region" description="Helical" evidence="5">
    <location>
        <begin position="197"/>
        <end position="216"/>
    </location>
</feature>
<keyword evidence="5" id="KW-1133">Transmembrane helix</keyword>